<keyword evidence="6" id="KW-1185">Reference proteome</keyword>
<dbReference type="Proteomes" id="UP000032076">
    <property type="component" value="Unassembled WGS sequence"/>
</dbReference>
<dbReference type="Gene3D" id="1.20.120.910">
    <property type="entry name" value="DksA, coiled-coil domain"/>
    <property type="match status" value="1"/>
</dbReference>
<feature type="zinc finger region" description="dksA C4-type" evidence="1">
    <location>
        <begin position="58"/>
        <end position="82"/>
    </location>
</feature>
<dbReference type="PATRIC" id="fig|35841.6.peg.2029"/>
<name>A0A090J0H4_9BACI</name>
<evidence type="ECO:0000313" key="4">
    <source>
        <dbReference type="EMBL" id="KIO74282.1"/>
    </source>
</evidence>
<dbReference type="PANTHER" id="PTHR33823:SF4">
    <property type="entry name" value="GENERAL STRESS PROTEIN 16O"/>
    <property type="match status" value="1"/>
</dbReference>
<evidence type="ECO:0000313" key="6">
    <source>
        <dbReference type="Proteomes" id="UP000040576"/>
    </source>
</evidence>
<dbReference type="EMBL" id="CCRF01000045">
    <property type="protein sequence ID" value="CEE01325.1"/>
    <property type="molecule type" value="Genomic_DNA"/>
</dbReference>
<dbReference type="OrthoDB" id="2875147at2"/>
<evidence type="ECO:0000256" key="1">
    <source>
        <dbReference type="PROSITE-ProRule" id="PRU00510"/>
    </source>
</evidence>
<evidence type="ECO:0000313" key="5">
    <source>
        <dbReference type="Proteomes" id="UP000032076"/>
    </source>
</evidence>
<organism evidence="3 6">
    <name type="scientific">Caldibacillus thermoamylovorans</name>
    <dbReference type="NCBI Taxonomy" id="35841"/>
    <lineage>
        <taxon>Bacteria</taxon>
        <taxon>Bacillati</taxon>
        <taxon>Bacillota</taxon>
        <taxon>Bacilli</taxon>
        <taxon>Bacillales</taxon>
        <taxon>Bacillaceae</taxon>
        <taxon>Caldibacillus</taxon>
    </lineage>
</organism>
<dbReference type="PANTHER" id="PTHR33823">
    <property type="entry name" value="RNA POLYMERASE-BINDING TRANSCRIPTION FACTOR DKSA-RELATED"/>
    <property type="match status" value="1"/>
</dbReference>
<gene>
    <name evidence="4" type="ORF">B4167_1567</name>
    <name evidence="3" type="ORF">BT1A1_1496</name>
</gene>
<feature type="coiled-coil region" evidence="2">
    <location>
        <begin position="5"/>
        <end position="53"/>
    </location>
</feature>
<dbReference type="KEGG" id="bthv:CQJ30_07910"/>
<protein>
    <submittedName>
        <fullName evidence="3">Uncharacterized protein</fullName>
    </submittedName>
</protein>
<dbReference type="eggNOG" id="ENOG5030D1H">
    <property type="taxonomic scope" value="Bacteria"/>
</dbReference>
<dbReference type="AlphaFoldDB" id="A0A090J0H4"/>
<dbReference type="Proteomes" id="UP000040576">
    <property type="component" value="Unassembled WGS sequence"/>
</dbReference>
<reference evidence="4 5" key="2">
    <citation type="submission" date="2015-01" db="EMBL/GenBank/DDBJ databases">
        <title>Draft Genome Sequences of Four Bacillus thermoamylovorans Strains, Isolated From Food Products.</title>
        <authorList>
            <person name="Krawcyk A.O."/>
            <person name="Berendsen E.M."/>
            <person name="Eijlander R.T."/>
            <person name="de Jong A."/>
            <person name="Wells-Bennik M."/>
            <person name="Kuipers O.P."/>
        </authorList>
    </citation>
    <scope>NUCLEOTIDE SEQUENCE [LARGE SCALE GENOMIC DNA]</scope>
    <source>
        <strain evidence="4 5">B4167</strain>
    </source>
</reference>
<evidence type="ECO:0000313" key="3">
    <source>
        <dbReference type="EMBL" id="CEE01325.1"/>
    </source>
</evidence>
<dbReference type="RefSeq" id="WP_051989057.1">
    <property type="nucleotide sequence ID" value="NZ_CCRF01000045.1"/>
</dbReference>
<dbReference type="GeneID" id="92960662"/>
<evidence type="ECO:0000256" key="2">
    <source>
        <dbReference type="SAM" id="Coils"/>
    </source>
</evidence>
<keyword evidence="2" id="KW-0175">Coiled coil</keyword>
<dbReference type="PROSITE" id="PS51128">
    <property type="entry name" value="ZF_DKSA_2"/>
    <property type="match status" value="1"/>
</dbReference>
<dbReference type="STRING" id="35841.B4167_1567"/>
<accession>A0A090J0H4</accession>
<proteinExistence type="predicted"/>
<reference evidence="3 6" key="1">
    <citation type="submission" date="2014-07" db="EMBL/GenBank/DDBJ databases">
        <authorList>
            <person name="Wibberg Daniel"/>
        </authorList>
    </citation>
    <scope>NUCLEOTIDE SEQUENCE [LARGE SCALE GENOMIC DNA]</scope>
</reference>
<sequence>MSQSLHDLYNEIVAMKIDLEEHLNNHELSPQVKQMAEEELSDLIATIEKIETGHYGVCEETGHPIPVEFLTFQPTVRSLSEMKTLLKYLKKPVFPF</sequence>
<dbReference type="EMBL" id="JXLU01000009">
    <property type="protein sequence ID" value="KIO74282.1"/>
    <property type="molecule type" value="Genomic_DNA"/>
</dbReference>